<dbReference type="InterPro" id="IPR051675">
    <property type="entry name" value="Endo/Exo/Phosphatase_dom_1"/>
</dbReference>
<evidence type="ECO:0008006" key="4">
    <source>
        <dbReference type="Google" id="ProtNLM"/>
    </source>
</evidence>
<keyword evidence="1" id="KW-0472">Membrane</keyword>
<keyword evidence="1" id="KW-0812">Transmembrane</keyword>
<dbReference type="Gene3D" id="1.10.150.320">
    <property type="entry name" value="Photosystem II 12 kDa extrinsic protein"/>
    <property type="match status" value="1"/>
</dbReference>
<proteinExistence type="predicted"/>
<dbReference type="AlphaFoldDB" id="L0A151"/>
<evidence type="ECO:0000256" key="1">
    <source>
        <dbReference type="SAM" id="Phobius"/>
    </source>
</evidence>
<dbReference type="EMBL" id="CP003382">
    <property type="protein sequence ID" value="AFZ67603.1"/>
    <property type="molecule type" value="Genomic_DNA"/>
</dbReference>
<dbReference type="eggNOG" id="COG1555">
    <property type="taxonomic scope" value="Bacteria"/>
</dbReference>
<dbReference type="PANTHER" id="PTHR21180:SF32">
    <property type="entry name" value="ENDONUCLEASE_EXONUCLEASE_PHOSPHATASE FAMILY DOMAIN-CONTAINING PROTEIN 1"/>
    <property type="match status" value="1"/>
</dbReference>
<reference evidence="3" key="1">
    <citation type="submission" date="2012-03" db="EMBL/GenBank/DDBJ databases">
        <title>Complete sequence of chromosome of Deinococcus peraridilitoris DSM 19664.</title>
        <authorList>
            <person name="Lucas S."/>
            <person name="Copeland A."/>
            <person name="Lapidus A."/>
            <person name="Glavina del Rio T."/>
            <person name="Dalin E."/>
            <person name="Tice H."/>
            <person name="Bruce D."/>
            <person name="Goodwin L."/>
            <person name="Pitluck S."/>
            <person name="Peters L."/>
            <person name="Mikhailova N."/>
            <person name="Lu M."/>
            <person name="Kyrpides N."/>
            <person name="Mavromatis K."/>
            <person name="Ivanova N."/>
            <person name="Brettin T."/>
            <person name="Detter J.C."/>
            <person name="Han C."/>
            <person name="Larimer F."/>
            <person name="Land M."/>
            <person name="Hauser L."/>
            <person name="Markowitz V."/>
            <person name="Cheng J.-F."/>
            <person name="Hugenholtz P."/>
            <person name="Woyke T."/>
            <person name="Wu D."/>
            <person name="Pukall R."/>
            <person name="Steenblock K."/>
            <person name="Brambilla E."/>
            <person name="Klenk H.-P."/>
            <person name="Eisen J.A."/>
        </authorList>
    </citation>
    <scope>NUCLEOTIDE SEQUENCE [LARGE SCALE GENOMIC DNA]</scope>
    <source>
        <strain evidence="3">DSM 19664 / LMG 22246 / CIP 109416 / KR-200</strain>
    </source>
</reference>
<dbReference type="GO" id="GO:0015627">
    <property type="term" value="C:type II protein secretion system complex"/>
    <property type="evidence" value="ECO:0007669"/>
    <property type="project" value="TreeGrafter"/>
</dbReference>
<dbReference type="PATRIC" id="fig|937777.3.peg.2117"/>
<evidence type="ECO:0000313" key="2">
    <source>
        <dbReference type="EMBL" id="AFZ67603.1"/>
    </source>
</evidence>
<dbReference type="SUPFAM" id="SSF47781">
    <property type="entry name" value="RuvA domain 2-like"/>
    <property type="match status" value="1"/>
</dbReference>
<organism evidence="2 3">
    <name type="scientific">Deinococcus peraridilitoris (strain DSM 19664 / LMG 22246 / CIP 109416 / KR-200)</name>
    <dbReference type="NCBI Taxonomy" id="937777"/>
    <lineage>
        <taxon>Bacteria</taxon>
        <taxon>Thermotogati</taxon>
        <taxon>Deinococcota</taxon>
        <taxon>Deinococci</taxon>
        <taxon>Deinococcales</taxon>
        <taxon>Deinococcaceae</taxon>
        <taxon>Deinococcus</taxon>
    </lineage>
</organism>
<dbReference type="STRING" id="937777.Deipe_2108"/>
<dbReference type="Pfam" id="PF12836">
    <property type="entry name" value="HHH_3"/>
    <property type="match status" value="1"/>
</dbReference>
<keyword evidence="1" id="KW-1133">Transmembrane helix</keyword>
<keyword evidence="3" id="KW-1185">Reference proteome</keyword>
<sequence length="130" mass="13866">MSYPEAVKFKDHAAGAVLTLAAVCCGGWAVWPHLFPAPQDVQVARHELPSPTPRDVAPEYRHTASVAPLISGRVNVNTASRAQLEALPRIGPALAERLIAGRPYRSLADLDTVKGIGPKLLETLAPLVAF</sequence>
<gene>
    <name evidence="2" type="ordered locus">Deipe_2108</name>
</gene>
<dbReference type="HOGENOM" id="CLU_052011_3_3_0"/>
<protein>
    <recommendedName>
        <fullName evidence="4">DNA uptake protein</fullName>
    </recommendedName>
</protein>
<accession>L0A151</accession>
<evidence type="ECO:0000313" key="3">
    <source>
        <dbReference type="Proteomes" id="UP000010467"/>
    </source>
</evidence>
<name>L0A151_DEIPD</name>
<feature type="transmembrane region" description="Helical" evidence="1">
    <location>
        <begin position="12"/>
        <end position="31"/>
    </location>
</feature>
<dbReference type="PANTHER" id="PTHR21180">
    <property type="entry name" value="ENDONUCLEASE/EXONUCLEASE/PHOSPHATASE FAMILY DOMAIN-CONTAINING PROTEIN 1"/>
    <property type="match status" value="1"/>
</dbReference>
<dbReference type="KEGG" id="dpd:Deipe_2108"/>
<dbReference type="Proteomes" id="UP000010467">
    <property type="component" value="Chromosome"/>
</dbReference>
<dbReference type="InterPro" id="IPR010994">
    <property type="entry name" value="RuvA_2-like"/>
</dbReference>
<dbReference type="GO" id="GO:0015628">
    <property type="term" value="P:protein secretion by the type II secretion system"/>
    <property type="evidence" value="ECO:0007669"/>
    <property type="project" value="TreeGrafter"/>
</dbReference>